<sequence length="81" mass="9008">MYSSDQLRYDVICDPLDQWMVWDNQTEEPAFFGGQILYGLTESHAVELAKIMNELYGNEKRDTARSSSGDLGPTACRSAGG</sequence>
<evidence type="ECO:0000313" key="3">
    <source>
        <dbReference type="Proteomes" id="UP000009319"/>
    </source>
</evidence>
<reference evidence="2 3" key="1">
    <citation type="journal article" date="2013" name="Genome Announc.">
        <title>Draft Genome Sequence of Rhizobium mesoamericanum STM3625, a Nitrogen-Fixing Symbiont of Mimosa pudica Isolated in French Guiana (South America).</title>
        <authorList>
            <person name="Moulin L."/>
            <person name="Mornico D."/>
            <person name="Melkonian R."/>
            <person name="Klonowska A."/>
        </authorList>
    </citation>
    <scope>NUCLEOTIDE SEQUENCE [LARGE SCALE GENOMIC DNA]</scope>
    <source>
        <strain evidence="2 3">STM3625</strain>
    </source>
</reference>
<comment type="caution">
    <text evidence="2">The sequence shown here is derived from an EMBL/GenBank/DDBJ whole genome shotgun (WGS) entry which is preliminary data.</text>
</comment>
<gene>
    <name evidence="2" type="ORF">BN77_3113</name>
</gene>
<protein>
    <submittedName>
        <fullName evidence="2">Uncharacterized protein</fullName>
    </submittedName>
</protein>
<evidence type="ECO:0000256" key="1">
    <source>
        <dbReference type="SAM" id="MobiDB-lite"/>
    </source>
</evidence>
<name>K0PX47_9HYPH</name>
<organism evidence="2 3">
    <name type="scientific">Rhizobium mesoamericanum STM3625</name>
    <dbReference type="NCBI Taxonomy" id="1211777"/>
    <lineage>
        <taxon>Bacteria</taxon>
        <taxon>Pseudomonadati</taxon>
        <taxon>Pseudomonadota</taxon>
        <taxon>Alphaproteobacteria</taxon>
        <taxon>Hyphomicrobiales</taxon>
        <taxon>Rhizobiaceae</taxon>
        <taxon>Rhizobium/Agrobacterium group</taxon>
        <taxon>Rhizobium</taxon>
    </lineage>
</organism>
<dbReference type="AlphaFoldDB" id="K0PX47"/>
<proteinExistence type="predicted"/>
<dbReference type="STRING" id="1211777.BN77_3113"/>
<evidence type="ECO:0000313" key="2">
    <source>
        <dbReference type="EMBL" id="CCM75927.1"/>
    </source>
</evidence>
<dbReference type="eggNOG" id="ENOG5030ZS7">
    <property type="taxonomic scope" value="Bacteria"/>
</dbReference>
<feature type="region of interest" description="Disordered" evidence="1">
    <location>
        <begin position="61"/>
        <end position="81"/>
    </location>
</feature>
<dbReference type="Proteomes" id="UP000009319">
    <property type="component" value="Unassembled WGS sequence"/>
</dbReference>
<accession>K0PX47</accession>
<keyword evidence="3" id="KW-1185">Reference proteome</keyword>
<dbReference type="EMBL" id="CANI01000020">
    <property type="protein sequence ID" value="CCM75927.1"/>
    <property type="molecule type" value="Genomic_DNA"/>
</dbReference>
<dbReference type="RefSeq" id="WP_007533129.1">
    <property type="nucleotide sequence ID" value="NZ_HF536772.1"/>
</dbReference>
<dbReference type="HOGENOM" id="CLU_2737255_0_0_5"/>